<reference evidence="2 3" key="2">
    <citation type="journal article" date="2022" name="Microorganisms">
        <title>Complete Genome Sequences of Two Flavobacterium ammonificans Strains and a Flavobacterium ammoniigenes Strain of Ammonifying Bacterioplankton Isolated from Surface River Water.</title>
        <authorList>
            <person name="Suda W."/>
            <person name="Ogata Y."/>
            <person name="Shindo C."/>
            <person name="Watanabe K."/>
        </authorList>
    </citation>
    <scope>NUCLEOTIDE SEQUENCE [LARGE SCALE GENOMIC DNA]</scope>
    <source>
        <strain evidence="2 3">GENT5</strain>
    </source>
</reference>
<dbReference type="PANTHER" id="PTHR48079:SF6">
    <property type="entry name" value="NAD(P)-BINDING DOMAIN-CONTAINING PROTEIN-RELATED"/>
    <property type="match status" value="1"/>
</dbReference>
<dbReference type="Gene3D" id="3.40.50.720">
    <property type="entry name" value="NAD(P)-binding Rossmann-like Domain"/>
    <property type="match status" value="1"/>
</dbReference>
<keyword evidence="3" id="KW-1185">Reference proteome</keyword>
<dbReference type="PANTHER" id="PTHR48079">
    <property type="entry name" value="PROTEIN YEEZ"/>
    <property type="match status" value="1"/>
</dbReference>
<dbReference type="Pfam" id="PF03446">
    <property type="entry name" value="NAD_binding_2"/>
    <property type="match status" value="1"/>
</dbReference>
<dbReference type="InterPro" id="IPR006115">
    <property type="entry name" value="6PGDH_NADP-bd"/>
</dbReference>
<sequence length="267" mass="29659">MTQISILGCGWLGLPLAKSLLQNGFSIKGSTTSLEKMSPLQSEGITPFLVRLEEHQISESIADFLANSQILIINIPPKLRGGSTENFVAKITTLLPFIENSTIEKVLFVSSTSVYGDDNDLVTEDSPLNPDTEGGRQLAIVENVLQKNRHFQTTILRFGGLIGEDRNPVRFLSGKENIENPNAPINLIHQDDCIGIIEKIIALNSWDETYNAVAPFHPTRQEYYTQKATELNLALPKFAASNTVTGKTILSDYLIKSLQYRFIKPRL</sequence>
<organism evidence="2 3">
    <name type="scientific">Flavobacterium ammoniigenes</name>
    <dbReference type="NCBI Taxonomy" id="1751095"/>
    <lineage>
        <taxon>Bacteria</taxon>
        <taxon>Pseudomonadati</taxon>
        <taxon>Bacteroidota</taxon>
        <taxon>Flavobacteriia</taxon>
        <taxon>Flavobacteriales</taxon>
        <taxon>Flavobacteriaceae</taxon>
        <taxon>Flavobacterium</taxon>
    </lineage>
</organism>
<protein>
    <submittedName>
        <fullName evidence="2">Epimerase</fullName>
    </submittedName>
</protein>
<evidence type="ECO:0000313" key="2">
    <source>
        <dbReference type="EMBL" id="BDB54167.1"/>
    </source>
</evidence>
<gene>
    <name evidence="2" type="primary">yeeZ</name>
    <name evidence="2" type="ORF">GENT5_04720</name>
</gene>
<name>A0ABN6KXV8_9FLAO</name>
<dbReference type="InterPro" id="IPR051783">
    <property type="entry name" value="NAD(P)-dependent_oxidoreduct"/>
</dbReference>
<dbReference type="EMBL" id="AP025184">
    <property type="protein sequence ID" value="BDB54167.1"/>
    <property type="molecule type" value="Genomic_DNA"/>
</dbReference>
<accession>A0ABN6KXV8</accession>
<evidence type="ECO:0000259" key="1">
    <source>
        <dbReference type="Pfam" id="PF03446"/>
    </source>
</evidence>
<evidence type="ECO:0000313" key="3">
    <source>
        <dbReference type="Proteomes" id="UP001319867"/>
    </source>
</evidence>
<dbReference type="Proteomes" id="UP001319867">
    <property type="component" value="Chromosome"/>
</dbReference>
<dbReference type="InterPro" id="IPR036291">
    <property type="entry name" value="NAD(P)-bd_dom_sf"/>
</dbReference>
<dbReference type="SUPFAM" id="SSF51735">
    <property type="entry name" value="NAD(P)-binding Rossmann-fold domains"/>
    <property type="match status" value="1"/>
</dbReference>
<feature type="domain" description="6-phosphogluconate dehydrogenase NADP-binding" evidence="1">
    <location>
        <begin position="3"/>
        <end position="100"/>
    </location>
</feature>
<dbReference type="RefSeq" id="WP_229317915.1">
    <property type="nucleotide sequence ID" value="NZ_AP025184.1"/>
</dbReference>
<proteinExistence type="predicted"/>
<dbReference type="CDD" id="cd05266">
    <property type="entry name" value="SDR_a4"/>
    <property type="match status" value="1"/>
</dbReference>
<reference evidence="2 3" key="1">
    <citation type="journal article" date="2022" name="Int. J. Syst. Evol. Microbiol.">
        <title>Flavobacterium ammonificans sp. nov. and Flavobacterium ammoniigenes sp. nov., ammonifying bacteria isolated from surface river water.</title>
        <authorList>
            <person name="Watanabe K."/>
            <person name="Kitamura T."/>
            <person name="Ogata Y."/>
            <person name="Shindo C."/>
            <person name="Suda W."/>
        </authorList>
    </citation>
    <scope>NUCLEOTIDE SEQUENCE [LARGE SCALE GENOMIC DNA]</scope>
    <source>
        <strain evidence="2 3">GENT5</strain>
    </source>
</reference>